<feature type="domain" description="Spore germination GerAC-like C-terminal" evidence="1">
    <location>
        <begin position="2"/>
        <end position="63"/>
    </location>
</feature>
<proteinExistence type="predicted"/>
<organism evidence="2 3">
    <name type="scientific">Tigheibacillus jepli</name>
    <dbReference type="NCBI Taxonomy" id="3035914"/>
    <lineage>
        <taxon>Bacteria</taxon>
        <taxon>Bacillati</taxon>
        <taxon>Bacillota</taxon>
        <taxon>Bacilli</taxon>
        <taxon>Bacillales</taxon>
        <taxon>Bacillaceae</taxon>
        <taxon>Tigheibacillus</taxon>
    </lineage>
</organism>
<dbReference type="Proteomes" id="UP001228376">
    <property type="component" value="Unassembled WGS sequence"/>
</dbReference>
<protein>
    <submittedName>
        <fullName evidence="2">Ger(X)C family spore germination C-terminal domain-containing protein</fullName>
    </submittedName>
</protein>
<dbReference type="Pfam" id="PF05504">
    <property type="entry name" value="Spore_GerAC"/>
    <property type="match status" value="1"/>
</dbReference>
<gene>
    <name evidence="2" type="ORF">P5G51_010995</name>
</gene>
<evidence type="ECO:0000313" key="3">
    <source>
        <dbReference type="Proteomes" id="UP001228376"/>
    </source>
</evidence>
<comment type="caution">
    <text evidence="2">The sequence shown here is derived from an EMBL/GenBank/DDBJ whole genome shotgun (WGS) entry which is preliminary data.</text>
</comment>
<evidence type="ECO:0000313" key="2">
    <source>
        <dbReference type="EMBL" id="MDY0405851.1"/>
    </source>
</evidence>
<name>A0ABU5CIR6_9BACI</name>
<keyword evidence="3" id="KW-1185">Reference proteome</keyword>
<evidence type="ECO:0000259" key="1">
    <source>
        <dbReference type="Pfam" id="PF05504"/>
    </source>
</evidence>
<dbReference type="Gene3D" id="3.30.300.210">
    <property type="entry name" value="Nutrient germinant receptor protein C, domain 3"/>
    <property type="match status" value="1"/>
</dbReference>
<sequence length="73" mass="8721">MEKSIIKAQKDLNTDIFGFGEYLRMHDYQNWKKNIQPNWERGKKLFANSNVDISVRTELRTFGSTDRTKILRK</sequence>
<reference evidence="2 3" key="1">
    <citation type="submission" date="2023-10" db="EMBL/GenBank/DDBJ databases">
        <title>179-bfca-hs.</title>
        <authorList>
            <person name="Miliotis G."/>
            <person name="Sengupta P."/>
            <person name="Hameed A."/>
            <person name="Chuvochina M."/>
            <person name="Mcdonagh F."/>
            <person name="Simpson A.C."/>
            <person name="Singh N.K."/>
            <person name="Rekha P.D."/>
            <person name="Raman K."/>
            <person name="Hugenholtz P."/>
            <person name="Venkateswaran K."/>
        </authorList>
    </citation>
    <scope>NUCLEOTIDE SEQUENCE [LARGE SCALE GENOMIC DNA]</scope>
    <source>
        <strain evidence="2 3">179-BFC-A-HS</strain>
    </source>
</reference>
<dbReference type="EMBL" id="JAROCA020000001">
    <property type="protein sequence ID" value="MDY0405851.1"/>
    <property type="molecule type" value="Genomic_DNA"/>
</dbReference>
<dbReference type="InterPro" id="IPR038501">
    <property type="entry name" value="Spore_GerAC_C_sf"/>
</dbReference>
<dbReference type="InterPro" id="IPR046953">
    <property type="entry name" value="Spore_GerAC-like_C"/>
</dbReference>
<accession>A0ABU5CIR6</accession>